<keyword evidence="1" id="KW-0175">Coiled coil</keyword>
<accession>A0AAV6Y5W8</accession>
<feature type="region of interest" description="Disordered" evidence="2">
    <location>
        <begin position="228"/>
        <end position="288"/>
    </location>
</feature>
<dbReference type="GO" id="GO:0051177">
    <property type="term" value="P:meiotic sister chromatid cohesion"/>
    <property type="evidence" value="ECO:0007669"/>
    <property type="project" value="InterPro"/>
</dbReference>
<reference evidence="4" key="1">
    <citation type="submission" date="2019-10" db="EMBL/GenBank/DDBJ databases">
        <authorList>
            <person name="Zhang R."/>
            <person name="Pan Y."/>
            <person name="Wang J."/>
            <person name="Ma R."/>
            <person name="Yu S."/>
        </authorList>
    </citation>
    <scope>NUCLEOTIDE SEQUENCE</scope>
    <source>
        <strain evidence="4">LA-IB0</strain>
        <tissue evidence="4">Leaf</tissue>
    </source>
</reference>
<name>A0AAV6Y5W8_9LAMI</name>
<comment type="caution">
    <text evidence="4">The sequence shown here is derived from an EMBL/GenBank/DDBJ whole genome shotgun (WGS) entry which is preliminary data.</text>
</comment>
<dbReference type="AlphaFoldDB" id="A0AAV6Y5W8"/>
<dbReference type="EMBL" id="WHWC01000001">
    <property type="protein sequence ID" value="KAG8390239.1"/>
    <property type="molecule type" value="Genomic_DNA"/>
</dbReference>
<feature type="compositionally biased region" description="Basic residues" evidence="2">
    <location>
        <begin position="694"/>
        <end position="703"/>
    </location>
</feature>
<evidence type="ECO:0000313" key="4">
    <source>
        <dbReference type="EMBL" id="KAG8390239.1"/>
    </source>
</evidence>
<evidence type="ECO:0000256" key="2">
    <source>
        <dbReference type="SAM" id="MobiDB-lite"/>
    </source>
</evidence>
<feature type="compositionally biased region" description="Low complexity" evidence="2">
    <location>
        <begin position="681"/>
        <end position="690"/>
    </location>
</feature>
<dbReference type="InterPro" id="IPR059080">
    <property type="entry name" value="WHD_PTC1"/>
</dbReference>
<feature type="coiled-coil region" evidence="1">
    <location>
        <begin position="485"/>
        <end position="512"/>
    </location>
</feature>
<gene>
    <name evidence="4" type="ORF">BUALT_Bualt01G0063100</name>
</gene>
<dbReference type="PANTHER" id="PTHR46740">
    <property type="entry name" value="PROTEIN DYAD"/>
    <property type="match status" value="1"/>
</dbReference>
<dbReference type="InterPro" id="IPR044221">
    <property type="entry name" value="DYAD/AMEIOTIC1"/>
</dbReference>
<evidence type="ECO:0000256" key="1">
    <source>
        <dbReference type="SAM" id="Coils"/>
    </source>
</evidence>
<feature type="region of interest" description="Disordered" evidence="2">
    <location>
        <begin position="678"/>
        <end position="708"/>
    </location>
</feature>
<dbReference type="Proteomes" id="UP000826271">
    <property type="component" value="Unassembled WGS sequence"/>
</dbReference>
<dbReference type="GO" id="GO:0007131">
    <property type="term" value="P:reciprocal meiotic recombination"/>
    <property type="evidence" value="ECO:0007669"/>
    <property type="project" value="InterPro"/>
</dbReference>
<protein>
    <recommendedName>
        <fullName evidence="3">PTC1-like winged helix-turn-helix domain-containing protein</fullName>
    </recommendedName>
</protein>
<feature type="compositionally biased region" description="Acidic residues" evidence="2">
    <location>
        <begin position="256"/>
        <end position="281"/>
    </location>
</feature>
<sequence length="797" mass="89886">MAEQGSMITAAQSPFLGRHHHVLPPPPPDHHTFLPKADDRVKSRMVDNVEVGYLYEIDHIHLPPRTPVQFKSIRVAMVCEKTELSVAVRFPSMESLRAFFSYSTRETHPALDEKFVMGSALAAKVLTRLVPTEVFSKQKNFENFWLIIPSTLDSFKDNANVTHENETYLSDQLKGNGMVRWGIRRQVKYLGRHKEIGVTDINAQISSSSFLSGFEDVQKELWGVFDKKESQKEEVNGDDDDDDGIDGVNGDGEYKEQDEENKEEENEEENGDDHEDDEEEEEKVKVKETNTNLKRKRYAFRHISVKKPKKEKIEKQKQKKCTNRNKTKTRFKEALVLRNPKDRWSAERYKLAEQNLLEVMKAKGATSEKPILRPQLRAEARKKIGDTGLLDHLLKHMAGKLAPGGQERFRRRHNADGAMEYWLESPDLVNIRRDAGVTDPYWVPPPGWKLGDSPTQDPICARELKLLKEDISKIKRDHVELMGTKLQLEEEVGKLRRELTELVSKRRQEENQAIIVTSNPSGTSPNVDQLATSLVSSKSELEKAPLQLEKYKEQLMIISDFVKEVEGKIGILKSNMEQTSRLDSALMAPTQSTANKQEKQMAKEPKYKQQEVQALMATTPKAAETEKAEEKAAKIQRLKSGFRICKPQGTFLWPNMVKDNYCINSSSNKIMVQVEVPTPPSVSSSTASAPPHLPYHHHHHRASPVKPLPERRAVAVTVSSVSQGPSYEDGAKSYSTPTGLMPLMQVSPTSRAMIGYGPMQQNTCCSSSSASSGLRCEVGNWLALSNLKSASDESSHG</sequence>
<feature type="domain" description="PTC1-like winged helix-turn-helix" evidence="3">
    <location>
        <begin position="343"/>
        <end position="425"/>
    </location>
</feature>
<feature type="compositionally biased region" description="Acidic residues" evidence="2">
    <location>
        <begin position="236"/>
        <end position="245"/>
    </location>
</feature>
<organism evidence="4 5">
    <name type="scientific">Buddleja alternifolia</name>
    <dbReference type="NCBI Taxonomy" id="168488"/>
    <lineage>
        <taxon>Eukaryota</taxon>
        <taxon>Viridiplantae</taxon>
        <taxon>Streptophyta</taxon>
        <taxon>Embryophyta</taxon>
        <taxon>Tracheophyta</taxon>
        <taxon>Spermatophyta</taxon>
        <taxon>Magnoliopsida</taxon>
        <taxon>eudicotyledons</taxon>
        <taxon>Gunneridae</taxon>
        <taxon>Pentapetalae</taxon>
        <taxon>asterids</taxon>
        <taxon>lamiids</taxon>
        <taxon>Lamiales</taxon>
        <taxon>Scrophulariaceae</taxon>
        <taxon>Buddlejeae</taxon>
        <taxon>Buddleja</taxon>
    </lineage>
</organism>
<dbReference type="PANTHER" id="PTHR46740:SF2">
    <property type="entry name" value="PROTEIN DYAD"/>
    <property type="match status" value="1"/>
</dbReference>
<evidence type="ECO:0000313" key="5">
    <source>
        <dbReference type="Proteomes" id="UP000826271"/>
    </source>
</evidence>
<evidence type="ECO:0000259" key="3">
    <source>
        <dbReference type="Pfam" id="PF25874"/>
    </source>
</evidence>
<dbReference type="Pfam" id="PF25874">
    <property type="entry name" value="WHD_plant_repro"/>
    <property type="match status" value="1"/>
</dbReference>
<proteinExistence type="predicted"/>
<keyword evidence="5" id="KW-1185">Reference proteome</keyword>